<evidence type="ECO:0008006" key="3">
    <source>
        <dbReference type="Google" id="ProtNLM"/>
    </source>
</evidence>
<dbReference type="OrthoDB" id="4119964at2"/>
<dbReference type="eggNOG" id="COG0457">
    <property type="taxonomic scope" value="Bacteria"/>
</dbReference>
<dbReference type="STRING" id="1121939.L861_13940"/>
<proteinExistence type="predicted"/>
<organism evidence="1 2">
    <name type="scientific">Litchfieldella anticariensis (strain DSM 16096 / CECT 5854 / CIP 108499 / LMG 22089 / FP35)</name>
    <name type="common">Halomonas anticariensis</name>
    <dbReference type="NCBI Taxonomy" id="1121939"/>
    <lineage>
        <taxon>Bacteria</taxon>
        <taxon>Pseudomonadati</taxon>
        <taxon>Pseudomonadota</taxon>
        <taxon>Gammaproteobacteria</taxon>
        <taxon>Oceanospirillales</taxon>
        <taxon>Halomonadaceae</taxon>
        <taxon>Litchfieldella</taxon>
    </lineage>
</organism>
<protein>
    <recommendedName>
        <fullName evidence="3">DUF2971 domain-containing protein</fullName>
    </recommendedName>
</protein>
<accession>S2KES9</accession>
<dbReference type="Proteomes" id="UP000014463">
    <property type="component" value="Unassembled WGS sequence"/>
</dbReference>
<dbReference type="RefSeq" id="WP_016418638.1">
    <property type="nucleotide sequence ID" value="NZ_AUAB01000051.1"/>
</dbReference>
<evidence type="ECO:0000313" key="2">
    <source>
        <dbReference type="Proteomes" id="UP000014463"/>
    </source>
</evidence>
<dbReference type="PATRIC" id="fig|1121939.11.peg.4135"/>
<dbReference type="Pfam" id="PF11185">
    <property type="entry name" value="DUF2971"/>
    <property type="match status" value="1"/>
</dbReference>
<sequence>MQCDTLPDRLYKYRSFGNLTIDMLVSDKLYFADPSTFNDPFDSKPCVNADISIQKLEGILRQLVEHRTKERMTAAAKSIKYRGPKTIEHITKHSRLEAERLINNIRYLATDPDYLIDDPELYLLTLSVEDELLRQFNRGIVSLAERSDCPLMWSHYGDQHKGICVGYSIQPDTSDQVHKVEYGGSRLIEASTISAMLDDDYKARAYVDKAALLRKSPEWNYEREWRLIGTQGLQDSPLELEEVIFGMRCEPTIMYSVIKMLSGRQKDVHFYEMRPKRGSFEIIKCEIDADELLVHYPRRARTILEEFSSVK</sequence>
<dbReference type="InterPro" id="IPR021352">
    <property type="entry name" value="DUF2971"/>
</dbReference>
<evidence type="ECO:0000313" key="1">
    <source>
        <dbReference type="EMBL" id="EPC00370.1"/>
    </source>
</evidence>
<dbReference type="AlphaFoldDB" id="S2KES9"/>
<reference evidence="1 2" key="1">
    <citation type="journal article" date="2013" name="Genome Announc.">
        <title>Draft genome sequence of the moderately halophilic gammaproteobacterium Halomonas anticariensis FP35.</title>
        <authorList>
            <person name="Tahrioui A."/>
            <person name="Quesada E."/>
            <person name="Llamas I."/>
        </authorList>
    </citation>
    <scope>NUCLEOTIDE SEQUENCE [LARGE SCALE GENOMIC DNA]</scope>
    <source>
        <strain evidence="2">DSM 16096 / CECT 5854 / LMG 22089 / FP35</strain>
    </source>
</reference>
<dbReference type="EMBL" id="ASTJ01000041">
    <property type="protein sequence ID" value="EPC00370.1"/>
    <property type="molecule type" value="Genomic_DNA"/>
</dbReference>
<name>S2KES9_LITA3</name>
<keyword evidence="2" id="KW-1185">Reference proteome</keyword>
<gene>
    <name evidence="1" type="ORF">L861_13940</name>
</gene>
<comment type="caution">
    <text evidence="1">The sequence shown here is derived from an EMBL/GenBank/DDBJ whole genome shotgun (WGS) entry which is preliminary data.</text>
</comment>